<dbReference type="SUPFAM" id="SSF51197">
    <property type="entry name" value="Clavaminate synthase-like"/>
    <property type="match status" value="1"/>
</dbReference>
<dbReference type="PANTHER" id="PTHR47990">
    <property type="entry name" value="2-OXOGLUTARATE (2OG) AND FE(II)-DEPENDENT OXYGENASE SUPERFAMILY PROTEIN-RELATED"/>
    <property type="match status" value="1"/>
</dbReference>
<keyword evidence="4" id="KW-1185">Reference proteome</keyword>
<dbReference type="GO" id="GO:0016491">
    <property type="term" value="F:oxidoreductase activity"/>
    <property type="evidence" value="ECO:0007669"/>
    <property type="project" value="UniProtKB-KW"/>
</dbReference>
<dbReference type="Pfam" id="PF03171">
    <property type="entry name" value="2OG-FeII_Oxy"/>
    <property type="match status" value="1"/>
</dbReference>
<dbReference type="Proteomes" id="UP001515480">
    <property type="component" value="Unassembled WGS sequence"/>
</dbReference>
<evidence type="ECO:0000259" key="2">
    <source>
        <dbReference type="PROSITE" id="PS51471"/>
    </source>
</evidence>
<dbReference type="Gene3D" id="2.60.120.330">
    <property type="entry name" value="B-lactam Antibiotic, Isopenicillin N Synthase, Chain"/>
    <property type="match status" value="1"/>
</dbReference>
<dbReference type="GO" id="GO:0046872">
    <property type="term" value="F:metal ion binding"/>
    <property type="evidence" value="ECO:0007669"/>
    <property type="project" value="UniProtKB-KW"/>
</dbReference>
<sequence>MRSMRRLPLLDIARWRNDPHGFAGQLRTACHLDGFFMLRHDLPSSLTERLFAEARRFFSLPAEAKRTIEYSHSPAFRGYMRCGLENTAGRPDLREQVEIAAEAPACPPGAWPPYLRLRGPNQWPEAQPSLRDAVEEYADRMSRVSSEVTDALCLALQLDRAALDALLFDGEPHWQLKLASYQPVEPTAGRSEDGAAAASIGVGEHTDSGFLTLLLQDDVGGLQAFTQGEWVDVPPSGLGVLVCNLGEVAQLVSGGYLLATPHRVLSGPSARLSVPFFFNPTLTAKVSPIELPSTLKWERDEQYAETSHWRRPNNTMLTDYGLNAFKSLARSHQAVFHIYHGDLEVLEDGRVVSKTN</sequence>
<gene>
    <name evidence="3" type="ORF">AB1Y20_004979</name>
</gene>
<dbReference type="InterPro" id="IPR005123">
    <property type="entry name" value="Oxoglu/Fe-dep_dioxygenase_dom"/>
</dbReference>
<evidence type="ECO:0000313" key="4">
    <source>
        <dbReference type="Proteomes" id="UP001515480"/>
    </source>
</evidence>
<dbReference type="PROSITE" id="PS51471">
    <property type="entry name" value="FE2OG_OXY"/>
    <property type="match status" value="1"/>
</dbReference>
<reference evidence="3 4" key="1">
    <citation type="journal article" date="2024" name="Science">
        <title>Giant polyketide synthase enzymes in the biosynthesis of giant marine polyether toxins.</title>
        <authorList>
            <person name="Fallon T.R."/>
            <person name="Shende V.V."/>
            <person name="Wierzbicki I.H."/>
            <person name="Pendleton A.L."/>
            <person name="Watervoot N.F."/>
            <person name="Auber R.P."/>
            <person name="Gonzalez D.J."/>
            <person name="Wisecaver J.H."/>
            <person name="Moore B.S."/>
        </authorList>
    </citation>
    <scope>NUCLEOTIDE SEQUENCE [LARGE SCALE GENOMIC DNA]</scope>
    <source>
        <strain evidence="3 4">12B1</strain>
    </source>
</reference>
<organism evidence="3 4">
    <name type="scientific">Prymnesium parvum</name>
    <name type="common">Toxic golden alga</name>
    <dbReference type="NCBI Taxonomy" id="97485"/>
    <lineage>
        <taxon>Eukaryota</taxon>
        <taxon>Haptista</taxon>
        <taxon>Haptophyta</taxon>
        <taxon>Prymnesiophyceae</taxon>
        <taxon>Prymnesiales</taxon>
        <taxon>Prymnesiaceae</taxon>
        <taxon>Prymnesium</taxon>
    </lineage>
</organism>
<proteinExistence type="inferred from homology"/>
<comment type="similarity">
    <text evidence="1">Belongs to the iron/ascorbate-dependent oxidoreductase family.</text>
</comment>
<evidence type="ECO:0000313" key="3">
    <source>
        <dbReference type="EMBL" id="KAL1511689.1"/>
    </source>
</evidence>
<evidence type="ECO:0000256" key="1">
    <source>
        <dbReference type="RuleBase" id="RU003682"/>
    </source>
</evidence>
<keyword evidence="1" id="KW-0408">Iron</keyword>
<feature type="domain" description="Fe2OG dioxygenase" evidence="2">
    <location>
        <begin position="171"/>
        <end position="280"/>
    </location>
</feature>
<dbReference type="InterPro" id="IPR044861">
    <property type="entry name" value="IPNS-like_FE2OG_OXY"/>
</dbReference>
<keyword evidence="1" id="KW-0560">Oxidoreductase</keyword>
<name>A0AB34J2W0_PRYPA</name>
<dbReference type="PRINTS" id="PR00682">
    <property type="entry name" value="IPNSYNTHASE"/>
</dbReference>
<dbReference type="InterPro" id="IPR026992">
    <property type="entry name" value="DIOX_N"/>
</dbReference>
<dbReference type="Pfam" id="PF14226">
    <property type="entry name" value="DIOX_N"/>
    <property type="match status" value="1"/>
</dbReference>
<keyword evidence="1" id="KW-0479">Metal-binding</keyword>
<protein>
    <recommendedName>
        <fullName evidence="2">Fe2OG dioxygenase domain-containing protein</fullName>
    </recommendedName>
</protein>
<accession>A0AB34J2W0</accession>
<dbReference type="AlphaFoldDB" id="A0AB34J2W0"/>
<dbReference type="EMBL" id="JBGBPQ010000013">
    <property type="protein sequence ID" value="KAL1511689.1"/>
    <property type="molecule type" value="Genomic_DNA"/>
</dbReference>
<dbReference type="InterPro" id="IPR027443">
    <property type="entry name" value="IPNS-like_sf"/>
</dbReference>
<comment type="caution">
    <text evidence="3">The sequence shown here is derived from an EMBL/GenBank/DDBJ whole genome shotgun (WGS) entry which is preliminary data.</text>
</comment>
<dbReference type="InterPro" id="IPR050231">
    <property type="entry name" value="Iron_ascorbate_oxido_reductase"/>
</dbReference>